<dbReference type="AlphaFoldDB" id="A0AAV5WHX7"/>
<organism evidence="1 2">
    <name type="scientific">Pristionchus fissidentatus</name>
    <dbReference type="NCBI Taxonomy" id="1538716"/>
    <lineage>
        <taxon>Eukaryota</taxon>
        <taxon>Metazoa</taxon>
        <taxon>Ecdysozoa</taxon>
        <taxon>Nematoda</taxon>
        <taxon>Chromadorea</taxon>
        <taxon>Rhabditida</taxon>
        <taxon>Rhabditina</taxon>
        <taxon>Diplogasteromorpha</taxon>
        <taxon>Diplogasteroidea</taxon>
        <taxon>Neodiplogasteridae</taxon>
        <taxon>Pristionchus</taxon>
    </lineage>
</organism>
<protein>
    <submittedName>
        <fullName evidence="1">Uncharacterized protein</fullName>
    </submittedName>
</protein>
<accession>A0AAV5WHX7</accession>
<keyword evidence="2" id="KW-1185">Reference proteome</keyword>
<reference evidence="1" key="1">
    <citation type="submission" date="2023-10" db="EMBL/GenBank/DDBJ databases">
        <title>Genome assembly of Pristionchus species.</title>
        <authorList>
            <person name="Yoshida K."/>
            <person name="Sommer R.J."/>
        </authorList>
    </citation>
    <scope>NUCLEOTIDE SEQUENCE</scope>
    <source>
        <strain evidence="1">RS5133</strain>
    </source>
</reference>
<feature type="non-terminal residue" evidence="1">
    <location>
        <position position="1"/>
    </location>
</feature>
<evidence type="ECO:0000313" key="1">
    <source>
        <dbReference type="EMBL" id="GMT29517.1"/>
    </source>
</evidence>
<gene>
    <name evidence="1" type="ORF">PFISCL1PPCAC_20814</name>
</gene>
<name>A0AAV5WHX7_9BILA</name>
<evidence type="ECO:0000313" key="2">
    <source>
        <dbReference type="Proteomes" id="UP001432322"/>
    </source>
</evidence>
<dbReference type="Proteomes" id="UP001432322">
    <property type="component" value="Unassembled WGS sequence"/>
</dbReference>
<dbReference type="EMBL" id="BTSY01000005">
    <property type="protein sequence ID" value="GMT29517.1"/>
    <property type="molecule type" value="Genomic_DNA"/>
</dbReference>
<proteinExistence type="predicted"/>
<sequence length="85" mass="9371">FESIDCSESPVTTCRLFHRSIKPETSTLLPANFSSYSLSDQQYFIDEFNKTAADGKYAAKAKAIISDQLKSVQLAIAFESGDVKV</sequence>
<comment type="caution">
    <text evidence="1">The sequence shown here is derived from an EMBL/GenBank/DDBJ whole genome shotgun (WGS) entry which is preliminary data.</text>
</comment>
<feature type="non-terminal residue" evidence="1">
    <location>
        <position position="85"/>
    </location>
</feature>